<dbReference type="GO" id="GO:0005525">
    <property type="term" value="F:GTP binding"/>
    <property type="evidence" value="ECO:0007669"/>
    <property type="project" value="UniProtKB-KW"/>
</dbReference>
<dbReference type="Gene3D" id="1.25.40.180">
    <property type="match status" value="1"/>
</dbReference>
<dbReference type="SMART" id="SM00515">
    <property type="entry name" value="eIF5C"/>
    <property type="match status" value="1"/>
</dbReference>
<dbReference type="InterPro" id="IPR016190">
    <property type="entry name" value="Transl_init_fac_IF2/IF5_Zn-bd"/>
</dbReference>
<dbReference type="SUPFAM" id="SSF75689">
    <property type="entry name" value="Zinc-binding domain of translation initiation factor 2 beta"/>
    <property type="match status" value="1"/>
</dbReference>
<dbReference type="InterPro" id="IPR003307">
    <property type="entry name" value="W2_domain"/>
</dbReference>
<keyword evidence="2 8" id="KW-0396">Initiation factor</keyword>
<evidence type="ECO:0000256" key="5">
    <source>
        <dbReference type="ARBA" id="ARBA00023134"/>
    </source>
</evidence>
<reference evidence="9" key="1">
    <citation type="journal article" date="2010" name="Genome Res.">
        <title>Population genomic sequencing of Coccidioides fungi reveals recent hybridization and transposon control.</title>
        <authorList>
            <person name="Neafsey D.E."/>
            <person name="Barker B.M."/>
            <person name="Sharpton T.J."/>
            <person name="Stajich J.E."/>
            <person name="Park D.J."/>
            <person name="Whiston E."/>
            <person name="Hung C.-Y."/>
            <person name="McMahan C."/>
            <person name="White J."/>
            <person name="Sykes S."/>
            <person name="Heiman D."/>
            <person name="Young S."/>
            <person name="Zeng Q."/>
            <person name="Abouelleil A."/>
            <person name="Aftuck L."/>
            <person name="Bessette D."/>
            <person name="Brown A."/>
            <person name="FitzGerald M."/>
            <person name="Lui A."/>
            <person name="Macdonald J.P."/>
            <person name="Priest M."/>
            <person name="Orbach M.J."/>
            <person name="Galgiani J.N."/>
            <person name="Kirkland T.N."/>
            <person name="Cole G.T."/>
            <person name="Birren B.W."/>
            <person name="Henn M.R."/>
            <person name="Taylor J.W."/>
            <person name="Rounsley S.D."/>
        </authorList>
    </citation>
    <scope>NUCLEOTIDE SEQUENCE [LARGE SCALE GENOMIC DNA]</scope>
    <source>
        <strain evidence="9">RMSCC 3703</strain>
    </source>
</reference>
<dbReference type="PANTHER" id="PTHR23001">
    <property type="entry name" value="EUKARYOTIC TRANSLATION INITIATION FACTOR"/>
    <property type="match status" value="1"/>
</dbReference>
<sequence>MATVNIRRDVSDPFYRYKMERLQAKIEGKGNGIKTVVVNLNSVAQALGRPPAYLIKYFGFELGAQANPKPTDDRWIINGAHDAGKLQDYLDGFISKFVLCKKCKNPETNVVIKDPRILLDCKACGERSEVDSRLKLSSFVLKNQPKKGKKDKSTKKTRRERNKEKADNGENGENGETNGSPGDSPSEGDENGDVAAEAHSDDEFTRRINAEAKEIEQDDEIDDDEWAVDVSEEAVKARAKELPDDLKRSLVFDDEDEGEGENGAASAYDQLGSWIVSEAEQSEKGVSGVSDVDIYMKAKELGIESKHKTLAVLAQTIFDEKIVKQIPSRAGMLKKMITSERHMKAFLGGTERFVGKERPELIPQISAILLGYYQEDLVSEDILKNWGSKASKKYVDLPTQQEGPVRPAEKVPWNGLRLLKARMKATKSKRDVACTGCLLSHDLATAA</sequence>
<dbReference type="SUPFAM" id="SSF100966">
    <property type="entry name" value="Translation initiation factor 2 beta, aIF2beta, N-terminal domain"/>
    <property type="match status" value="1"/>
</dbReference>
<dbReference type="SMART" id="SM00653">
    <property type="entry name" value="eIF2B_5"/>
    <property type="match status" value="1"/>
</dbReference>
<evidence type="ECO:0000259" key="7">
    <source>
        <dbReference type="PROSITE" id="PS51363"/>
    </source>
</evidence>
<feature type="compositionally biased region" description="Basic and acidic residues" evidence="6">
    <location>
        <begin position="196"/>
        <end position="205"/>
    </location>
</feature>
<evidence type="ECO:0000313" key="9">
    <source>
        <dbReference type="Proteomes" id="UP000054559"/>
    </source>
</evidence>
<dbReference type="CDD" id="cd11561">
    <property type="entry name" value="W2_eIF5"/>
    <property type="match status" value="1"/>
</dbReference>
<keyword evidence="5" id="KW-0342">GTP-binding</keyword>
<dbReference type="InterPro" id="IPR002735">
    <property type="entry name" value="Transl_init_fac_IF2/IF5_dom"/>
</dbReference>
<dbReference type="Pfam" id="PF01873">
    <property type="entry name" value="eIF-5_eIF-2B"/>
    <property type="match status" value="1"/>
</dbReference>
<accession>A0A0J8R3D5</accession>
<dbReference type="AlphaFoldDB" id="A0A0J8R3D5"/>
<dbReference type="SUPFAM" id="SSF48371">
    <property type="entry name" value="ARM repeat"/>
    <property type="match status" value="1"/>
</dbReference>
<dbReference type="FunFam" id="3.30.30.170:FF:000002">
    <property type="entry name" value="Eukaryotic translation initiation factor 5"/>
    <property type="match status" value="1"/>
</dbReference>
<feature type="region of interest" description="Disordered" evidence="6">
    <location>
        <begin position="144"/>
        <end position="205"/>
    </location>
</feature>
<dbReference type="PROSITE" id="PS51363">
    <property type="entry name" value="W2"/>
    <property type="match status" value="1"/>
</dbReference>
<dbReference type="InterPro" id="IPR045196">
    <property type="entry name" value="IF2/IF5"/>
</dbReference>
<comment type="similarity">
    <text evidence="1">Belongs to the eIF-2-beta/eIF-5 family.</text>
</comment>
<keyword evidence="4" id="KW-0648">Protein biosynthesis</keyword>
<evidence type="ECO:0000256" key="6">
    <source>
        <dbReference type="SAM" id="MobiDB-lite"/>
    </source>
</evidence>
<dbReference type="InterPro" id="IPR016189">
    <property type="entry name" value="Transl_init_fac_IF2/IF5_N"/>
</dbReference>
<evidence type="ECO:0000313" key="8">
    <source>
        <dbReference type="EMBL" id="KMU78193.1"/>
    </source>
</evidence>
<gene>
    <name evidence="8" type="ORF">CISG_07033</name>
</gene>
<evidence type="ECO:0000256" key="2">
    <source>
        <dbReference type="ARBA" id="ARBA00022540"/>
    </source>
</evidence>
<evidence type="ECO:0000256" key="4">
    <source>
        <dbReference type="ARBA" id="ARBA00022917"/>
    </source>
</evidence>
<evidence type="ECO:0000256" key="1">
    <source>
        <dbReference type="ARBA" id="ARBA00010397"/>
    </source>
</evidence>
<dbReference type="Proteomes" id="UP000054559">
    <property type="component" value="Unassembled WGS sequence"/>
</dbReference>
<dbReference type="GO" id="GO:0003743">
    <property type="term" value="F:translation initiation factor activity"/>
    <property type="evidence" value="ECO:0007669"/>
    <property type="project" value="UniProtKB-KW"/>
</dbReference>
<name>A0A0J8R3D5_COCIT</name>
<dbReference type="GO" id="GO:0071074">
    <property type="term" value="F:eukaryotic initiation factor eIF2 binding"/>
    <property type="evidence" value="ECO:0007669"/>
    <property type="project" value="TreeGrafter"/>
</dbReference>
<dbReference type="STRING" id="454286.A0A0J8R3D5"/>
<protein>
    <submittedName>
        <fullName evidence="8">Eukaryotic translation initiation factor 5</fullName>
    </submittedName>
</protein>
<dbReference type="GO" id="GO:0005829">
    <property type="term" value="C:cytosol"/>
    <property type="evidence" value="ECO:0007669"/>
    <property type="project" value="TreeGrafter"/>
</dbReference>
<dbReference type="GO" id="GO:0001732">
    <property type="term" value="P:formation of cytoplasmic translation initiation complex"/>
    <property type="evidence" value="ECO:0007669"/>
    <property type="project" value="TreeGrafter"/>
</dbReference>
<dbReference type="OrthoDB" id="10250831at2759"/>
<feature type="domain" description="W2" evidence="7">
    <location>
        <begin position="261"/>
        <end position="447"/>
    </location>
</feature>
<dbReference type="EMBL" id="DS268161">
    <property type="protein sequence ID" value="KMU78193.1"/>
    <property type="molecule type" value="Genomic_DNA"/>
</dbReference>
<feature type="compositionally biased region" description="Basic residues" evidence="6">
    <location>
        <begin position="144"/>
        <end position="160"/>
    </location>
</feature>
<evidence type="ECO:0000256" key="3">
    <source>
        <dbReference type="ARBA" id="ARBA00022741"/>
    </source>
</evidence>
<dbReference type="Gene3D" id="2.20.25.350">
    <property type="match status" value="1"/>
</dbReference>
<dbReference type="PANTHER" id="PTHR23001:SF7">
    <property type="entry name" value="EUKARYOTIC TRANSLATION INITIATION FACTOR 5"/>
    <property type="match status" value="1"/>
</dbReference>
<proteinExistence type="inferred from homology"/>
<keyword evidence="3" id="KW-0547">Nucleotide-binding</keyword>
<dbReference type="FunFam" id="1.25.40.180:FF:000031">
    <property type="entry name" value="Eukaryotic translation initiation factor 5"/>
    <property type="match status" value="1"/>
</dbReference>
<dbReference type="FunFam" id="2.20.25.350:FF:000001">
    <property type="entry name" value="Eukaryotic translation initiation factor 5"/>
    <property type="match status" value="1"/>
</dbReference>
<organism evidence="8 9">
    <name type="scientific">Coccidioides immitis RMSCC 3703</name>
    <dbReference type="NCBI Taxonomy" id="454286"/>
    <lineage>
        <taxon>Eukaryota</taxon>
        <taxon>Fungi</taxon>
        <taxon>Dikarya</taxon>
        <taxon>Ascomycota</taxon>
        <taxon>Pezizomycotina</taxon>
        <taxon>Eurotiomycetes</taxon>
        <taxon>Eurotiomycetidae</taxon>
        <taxon>Onygenales</taxon>
        <taxon>Onygenaceae</taxon>
        <taxon>Coccidioides</taxon>
    </lineage>
</organism>
<dbReference type="GO" id="GO:0005092">
    <property type="term" value="F:GDP-dissociation inhibitor activity"/>
    <property type="evidence" value="ECO:0007669"/>
    <property type="project" value="TreeGrafter"/>
</dbReference>
<feature type="compositionally biased region" description="Low complexity" evidence="6">
    <location>
        <begin position="169"/>
        <end position="179"/>
    </location>
</feature>
<dbReference type="Gene3D" id="3.30.30.170">
    <property type="match status" value="1"/>
</dbReference>
<dbReference type="InterPro" id="IPR016024">
    <property type="entry name" value="ARM-type_fold"/>
</dbReference>